<evidence type="ECO:0000313" key="2">
    <source>
        <dbReference type="Proteomes" id="UP000587211"/>
    </source>
</evidence>
<gene>
    <name evidence="1" type="ORF">BJ975_002977</name>
</gene>
<proteinExistence type="predicted"/>
<sequence>MKKILTLALAVAGAVWFSSRRKAAAQPDPWAQHSDSV</sequence>
<name>A0ABX2SL07_9ACTN</name>
<dbReference type="EMBL" id="JACBZN010000001">
    <property type="protein sequence ID" value="NYI39602.1"/>
    <property type="molecule type" value="Genomic_DNA"/>
</dbReference>
<accession>A0ABX2SL07</accession>
<comment type="caution">
    <text evidence="1">The sequence shown here is derived from an EMBL/GenBank/DDBJ whole genome shotgun (WGS) entry which is preliminary data.</text>
</comment>
<dbReference type="Proteomes" id="UP000587211">
    <property type="component" value="Unassembled WGS sequence"/>
</dbReference>
<reference evidence="1 2" key="1">
    <citation type="submission" date="2020-07" db="EMBL/GenBank/DDBJ databases">
        <title>Sequencing the genomes of 1000 actinobacteria strains.</title>
        <authorList>
            <person name="Klenk H.-P."/>
        </authorList>
    </citation>
    <scope>NUCLEOTIDE SEQUENCE [LARGE SCALE GENOMIC DNA]</scope>
    <source>
        <strain evidence="1 2">DSM 19087</strain>
    </source>
</reference>
<protein>
    <submittedName>
        <fullName evidence="1">Uncharacterized protein</fullName>
    </submittedName>
</protein>
<evidence type="ECO:0000313" key="1">
    <source>
        <dbReference type="EMBL" id="NYI39602.1"/>
    </source>
</evidence>
<organism evidence="1 2">
    <name type="scientific">Aeromicrobium tamlense</name>
    <dbReference type="NCBI Taxonomy" id="375541"/>
    <lineage>
        <taxon>Bacteria</taxon>
        <taxon>Bacillati</taxon>
        <taxon>Actinomycetota</taxon>
        <taxon>Actinomycetes</taxon>
        <taxon>Propionibacteriales</taxon>
        <taxon>Nocardioidaceae</taxon>
        <taxon>Aeromicrobium</taxon>
    </lineage>
</organism>
<keyword evidence="2" id="KW-1185">Reference proteome</keyword>